<evidence type="ECO:0000313" key="2">
    <source>
        <dbReference type="Proteomes" id="UP001482620"/>
    </source>
</evidence>
<protein>
    <submittedName>
        <fullName evidence="1">Uncharacterized protein</fullName>
    </submittedName>
</protein>
<gene>
    <name evidence="1" type="ORF">ILYODFUR_027630</name>
</gene>
<proteinExistence type="predicted"/>
<organism evidence="1 2">
    <name type="scientific">Ilyodon furcidens</name>
    <name type="common">goldbreast splitfin</name>
    <dbReference type="NCBI Taxonomy" id="33524"/>
    <lineage>
        <taxon>Eukaryota</taxon>
        <taxon>Metazoa</taxon>
        <taxon>Chordata</taxon>
        <taxon>Craniata</taxon>
        <taxon>Vertebrata</taxon>
        <taxon>Euteleostomi</taxon>
        <taxon>Actinopterygii</taxon>
        <taxon>Neopterygii</taxon>
        <taxon>Teleostei</taxon>
        <taxon>Neoteleostei</taxon>
        <taxon>Acanthomorphata</taxon>
        <taxon>Ovalentaria</taxon>
        <taxon>Atherinomorphae</taxon>
        <taxon>Cyprinodontiformes</taxon>
        <taxon>Goodeidae</taxon>
        <taxon>Ilyodon</taxon>
    </lineage>
</organism>
<name>A0ABV0UCX1_9TELE</name>
<evidence type="ECO:0000313" key="1">
    <source>
        <dbReference type="EMBL" id="MEQ2241658.1"/>
    </source>
</evidence>
<dbReference type="EMBL" id="JAHRIQ010061594">
    <property type="protein sequence ID" value="MEQ2241658.1"/>
    <property type="molecule type" value="Genomic_DNA"/>
</dbReference>
<dbReference type="Proteomes" id="UP001482620">
    <property type="component" value="Unassembled WGS sequence"/>
</dbReference>
<reference evidence="1 2" key="1">
    <citation type="submission" date="2021-06" db="EMBL/GenBank/DDBJ databases">
        <authorList>
            <person name="Palmer J.M."/>
        </authorList>
    </citation>
    <scope>NUCLEOTIDE SEQUENCE [LARGE SCALE GENOMIC DNA]</scope>
    <source>
        <strain evidence="2">if_2019</strain>
        <tissue evidence="1">Muscle</tissue>
    </source>
</reference>
<comment type="caution">
    <text evidence="1">The sequence shown here is derived from an EMBL/GenBank/DDBJ whole genome shotgun (WGS) entry which is preliminary data.</text>
</comment>
<sequence length="106" mass="12386">MKRGRRRLNKGEVPFEKKLLSSLRQQMFALVMMMHFDTFAVMFREKLFAVLMRTCQNTYPCLLQCQGSSPAVILQWLSCTLTNGPGSAPFWVFRNVSRQKVVFWSM</sequence>
<keyword evidence="2" id="KW-1185">Reference proteome</keyword>
<accession>A0ABV0UCX1</accession>